<reference evidence="1 2" key="2">
    <citation type="submission" date="2024-06" db="EMBL/GenBank/DDBJ databases">
        <title>Thioclava kandeliae sp. nov. from a rhizosphere soil sample of Kandelia candel in a mangrove.</title>
        <authorList>
            <person name="Mu T."/>
        </authorList>
    </citation>
    <scope>NUCLEOTIDE SEQUENCE [LARGE SCALE GENOMIC DNA]</scope>
    <source>
        <strain evidence="1 2">CPCC 100088</strain>
    </source>
</reference>
<dbReference type="EMBL" id="JAYWLC010000001">
    <property type="protein sequence ID" value="MER5170239.1"/>
    <property type="molecule type" value="Genomic_DNA"/>
</dbReference>
<dbReference type="InterPro" id="IPR038666">
    <property type="entry name" value="SSP1_head-tail_sf"/>
</dbReference>
<dbReference type="Proteomes" id="UP001438953">
    <property type="component" value="Unassembled WGS sequence"/>
</dbReference>
<accession>A0ABV1SBH0</accession>
<evidence type="ECO:0000313" key="1">
    <source>
        <dbReference type="EMBL" id="MER5170239.1"/>
    </source>
</evidence>
<proteinExistence type="predicted"/>
<name>A0ABV1SBH0_9RHOB</name>
<dbReference type="Gene3D" id="2.40.10.270">
    <property type="entry name" value="Bacteriophage SPP1 head-tail adaptor protein"/>
    <property type="match status" value="1"/>
</dbReference>
<sequence length="110" mass="12025">MSVPNLSTCLVLEEPRSVPDGAGGLIETWVELGEIWAALDFGTGTERADQLRVIAAVSVSITVRSALPTSPRRPVANQRFRLGARVFRILAVVDDQPGYLRCFSREEVVT</sequence>
<dbReference type="InterPro" id="IPR008767">
    <property type="entry name" value="Phage_SPP1_head-tail_adaptor"/>
</dbReference>
<dbReference type="Pfam" id="PF05521">
    <property type="entry name" value="Phage_HCP"/>
    <property type="match status" value="1"/>
</dbReference>
<comment type="caution">
    <text evidence="1">The sequence shown here is derived from an EMBL/GenBank/DDBJ whole genome shotgun (WGS) entry which is preliminary data.</text>
</comment>
<keyword evidence="2" id="KW-1185">Reference proteome</keyword>
<dbReference type="RefSeq" id="WP_350934053.1">
    <property type="nucleotide sequence ID" value="NZ_JAYWLC010000001.1"/>
</dbReference>
<reference evidence="1 2" key="1">
    <citation type="submission" date="2024-01" db="EMBL/GenBank/DDBJ databases">
        <authorList>
            <person name="Deng Y."/>
            <person name="Su J."/>
        </authorList>
    </citation>
    <scope>NUCLEOTIDE SEQUENCE [LARGE SCALE GENOMIC DNA]</scope>
    <source>
        <strain evidence="1 2">CPCC 100088</strain>
    </source>
</reference>
<organism evidence="1 2">
    <name type="scientific">Thioclava kandeliae</name>
    <dbReference type="NCBI Taxonomy" id="3070818"/>
    <lineage>
        <taxon>Bacteria</taxon>
        <taxon>Pseudomonadati</taxon>
        <taxon>Pseudomonadota</taxon>
        <taxon>Alphaproteobacteria</taxon>
        <taxon>Rhodobacterales</taxon>
        <taxon>Paracoccaceae</taxon>
        <taxon>Thioclava</taxon>
    </lineage>
</organism>
<protein>
    <submittedName>
        <fullName evidence="1">Head-tail adaptor protein</fullName>
    </submittedName>
</protein>
<gene>
    <name evidence="1" type="ORF">VSX56_00500</name>
</gene>
<evidence type="ECO:0000313" key="2">
    <source>
        <dbReference type="Proteomes" id="UP001438953"/>
    </source>
</evidence>